<dbReference type="Pfam" id="PF00814">
    <property type="entry name" value="TsaD"/>
    <property type="match status" value="1"/>
</dbReference>
<accession>E6U976</accession>
<dbReference type="HOGENOM" id="CLU_064886_0_0_9"/>
<dbReference type="InterPro" id="IPR022496">
    <property type="entry name" value="T6A_TsaB"/>
</dbReference>
<evidence type="ECO:0000313" key="2">
    <source>
        <dbReference type="EMBL" id="ADU27235.1"/>
    </source>
</evidence>
<dbReference type="KEGG" id="eha:Ethha_1708"/>
<dbReference type="Gene3D" id="3.30.420.40">
    <property type="match status" value="2"/>
</dbReference>
<feature type="domain" description="Gcp-like" evidence="1">
    <location>
        <begin position="33"/>
        <end position="124"/>
    </location>
</feature>
<gene>
    <name evidence="2" type="ordered locus">Ethha_1708</name>
</gene>
<evidence type="ECO:0000259" key="1">
    <source>
        <dbReference type="Pfam" id="PF00814"/>
    </source>
</evidence>
<dbReference type="AlphaFoldDB" id="E6U976"/>
<dbReference type="CDD" id="cd24032">
    <property type="entry name" value="ASKHA_NBD_TsaB"/>
    <property type="match status" value="1"/>
</dbReference>
<dbReference type="Proteomes" id="UP000001551">
    <property type="component" value="Chromosome"/>
</dbReference>
<dbReference type="PANTHER" id="PTHR11735:SF11">
    <property type="entry name" value="TRNA THREONYLCARBAMOYLADENOSINE BIOSYNTHESIS PROTEIN TSAB"/>
    <property type="match status" value="1"/>
</dbReference>
<dbReference type="STRING" id="663278.Ethha_1708"/>
<dbReference type="EMBL" id="CP002400">
    <property type="protein sequence ID" value="ADU27235.1"/>
    <property type="molecule type" value="Genomic_DNA"/>
</dbReference>
<dbReference type="InterPro" id="IPR000905">
    <property type="entry name" value="Gcp-like_dom"/>
</dbReference>
<reference evidence="2 3" key="1">
    <citation type="submission" date="2010-12" db="EMBL/GenBank/DDBJ databases">
        <title>Complete sequence of Ethanoligenens harbinense YUAN-3.</title>
        <authorList>
            <person name="Lucas S."/>
            <person name="Copeland A."/>
            <person name="Lapidus A."/>
            <person name="Cheng J.-F."/>
            <person name="Bruce D."/>
            <person name="Goodwin L."/>
            <person name="Pitluck S."/>
            <person name="Chertkov O."/>
            <person name="Misra M."/>
            <person name="Detter J.C."/>
            <person name="Han C."/>
            <person name="Tapia R."/>
            <person name="Land M."/>
            <person name="Hauser L."/>
            <person name="Jeffries C."/>
            <person name="Kyrpides N."/>
            <person name="Ivanova N."/>
            <person name="Mikhailova N."/>
            <person name="Wang A."/>
            <person name="Mouttaki H."/>
            <person name="He Z."/>
            <person name="Zhou J."/>
            <person name="Hemme C.L."/>
            <person name="Woyke T."/>
        </authorList>
    </citation>
    <scope>NUCLEOTIDE SEQUENCE [LARGE SCALE GENOMIC DNA]</scope>
    <source>
        <strain evidence="3">DSM 18485 / JCM 12961 / CGMCC 1.5033 / YUAN-3</strain>
    </source>
</reference>
<dbReference type="GO" id="GO:0006508">
    <property type="term" value="P:proteolysis"/>
    <property type="evidence" value="ECO:0007669"/>
    <property type="project" value="UniProtKB-KW"/>
</dbReference>
<dbReference type="InterPro" id="IPR043129">
    <property type="entry name" value="ATPase_NBD"/>
</dbReference>
<evidence type="ECO:0000313" key="3">
    <source>
        <dbReference type="Proteomes" id="UP000001551"/>
    </source>
</evidence>
<dbReference type="GO" id="GO:0002949">
    <property type="term" value="P:tRNA threonylcarbamoyladenosine modification"/>
    <property type="evidence" value="ECO:0007669"/>
    <property type="project" value="InterPro"/>
</dbReference>
<keyword evidence="3" id="KW-1185">Reference proteome</keyword>
<keyword evidence="2" id="KW-0645">Protease</keyword>
<name>E6U976_ETHHY</name>
<dbReference type="NCBIfam" id="TIGR03725">
    <property type="entry name" value="T6A_YeaZ"/>
    <property type="match status" value="1"/>
</dbReference>
<dbReference type="RefSeq" id="WP_013485587.1">
    <property type="nucleotide sequence ID" value="NC_014828.1"/>
</dbReference>
<dbReference type="SUPFAM" id="SSF53067">
    <property type="entry name" value="Actin-like ATPase domain"/>
    <property type="match status" value="2"/>
</dbReference>
<dbReference type="GO" id="GO:0005829">
    <property type="term" value="C:cytosol"/>
    <property type="evidence" value="ECO:0007669"/>
    <property type="project" value="TreeGrafter"/>
</dbReference>
<dbReference type="GO" id="GO:0008233">
    <property type="term" value="F:peptidase activity"/>
    <property type="evidence" value="ECO:0007669"/>
    <property type="project" value="UniProtKB-KW"/>
</dbReference>
<proteinExistence type="predicted"/>
<sequence>MNILAVDTSSVTASAALCEDDRLLGETYVRVPQTHSETLMPSVCELLRRCGVTFSEIGLFAVAAGPGSFTGVRIGVAAVKGMAMAWGAPCVGVSALEAAAWNHPFFAGTVCAAMDARRRQVYAALFAASPAGPARLSPDHAVALEELSAELGKEPVLLVGDGAELCYNAFKEEHSCVLAPDRLRFTHAGAVAALGLRAFRSGQALPPDRLLPVYLRLPQAERELRARTAQKND</sequence>
<keyword evidence="2" id="KW-0378">Hydrolase</keyword>
<dbReference type="PANTHER" id="PTHR11735">
    <property type="entry name" value="TRNA N6-ADENOSINE THREONYLCARBAMOYLTRANSFERASE"/>
    <property type="match status" value="1"/>
</dbReference>
<dbReference type="eggNOG" id="COG1214">
    <property type="taxonomic scope" value="Bacteria"/>
</dbReference>
<organism evidence="2 3">
    <name type="scientific">Ethanoligenens harbinense (strain DSM 18485 / JCM 12961 / CGMCC 1.5033 / YUAN-3)</name>
    <dbReference type="NCBI Taxonomy" id="663278"/>
    <lineage>
        <taxon>Bacteria</taxon>
        <taxon>Bacillati</taxon>
        <taxon>Bacillota</taxon>
        <taxon>Clostridia</taxon>
        <taxon>Eubacteriales</taxon>
        <taxon>Oscillospiraceae</taxon>
        <taxon>Ethanoligenens</taxon>
    </lineage>
</organism>
<protein>
    <submittedName>
        <fullName evidence="2">Peptidase M22 glycoprotease</fullName>
    </submittedName>
</protein>